<dbReference type="InterPro" id="IPR029021">
    <property type="entry name" value="Prot-tyrosine_phosphatase-like"/>
</dbReference>
<gene>
    <name evidence="1" type="ORF">METZ01_LOCUS244955</name>
</gene>
<reference evidence="1" key="1">
    <citation type="submission" date="2018-05" db="EMBL/GenBank/DDBJ databases">
        <authorList>
            <person name="Lanie J.A."/>
            <person name="Ng W.-L."/>
            <person name="Kazmierczak K.M."/>
            <person name="Andrzejewski T.M."/>
            <person name="Davidsen T.M."/>
            <person name="Wayne K.J."/>
            <person name="Tettelin H."/>
            <person name="Glass J.I."/>
            <person name="Rusch D."/>
            <person name="Podicherti R."/>
            <person name="Tsui H.-C.T."/>
            <person name="Winkler M.E."/>
        </authorList>
    </citation>
    <scope>NUCLEOTIDE SEQUENCE</scope>
</reference>
<organism evidence="1">
    <name type="scientific">marine metagenome</name>
    <dbReference type="NCBI Taxonomy" id="408172"/>
    <lineage>
        <taxon>unclassified sequences</taxon>
        <taxon>metagenomes</taxon>
        <taxon>ecological metagenomes</taxon>
    </lineage>
</organism>
<accession>A0A382I071</accession>
<sequence length="74" mass="8114">VQVSDHIATSGQIGVRHIGTIKEAGYELIVNLAPARKQMNGEEPFAAVEAGLAYVQIPVDFQNPELRDLEFFFG</sequence>
<evidence type="ECO:0008006" key="2">
    <source>
        <dbReference type="Google" id="ProtNLM"/>
    </source>
</evidence>
<evidence type="ECO:0000313" key="1">
    <source>
        <dbReference type="EMBL" id="SVB92101.1"/>
    </source>
</evidence>
<dbReference type="EMBL" id="UINC01063943">
    <property type="protein sequence ID" value="SVB92101.1"/>
    <property type="molecule type" value="Genomic_DNA"/>
</dbReference>
<dbReference type="Gene3D" id="3.90.190.10">
    <property type="entry name" value="Protein tyrosine phosphatase superfamily"/>
    <property type="match status" value="1"/>
</dbReference>
<protein>
    <recommendedName>
        <fullName evidence="2">MGS-like domain-containing protein</fullName>
    </recommendedName>
</protein>
<dbReference type="AlphaFoldDB" id="A0A382I071"/>
<feature type="non-terminal residue" evidence="1">
    <location>
        <position position="1"/>
    </location>
</feature>
<feature type="non-terminal residue" evidence="1">
    <location>
        <position position="74"/>
    </location>
</feature>
<proteinExistence type="predicted"/>
<name>A0A382I071_9ZZZZ</name>